<dbReference type="EMBL" id="CP050253">
    <property type="protein sequence ID" value="QIQ21384.1"/>
    <property type="molecule type" value="Genomic_DNA"/>
</dbReference>
<dbReference type="GO" id="GO:0004792">
    <property type="term" value="F:thiosulfate-cyanide sulfurtransferase activity"/>
    <property type="evidence" value="ECO:0007669"/>
    <property type="project" value="TreeGrafter"/>
</dbReference>
<accession>A0A6G9ICF1</accession>
<evidence type="ECO:0000313" key="3">
    <source>
        <dbReference type="Proteomes" id="UP000501168"/>
    </source>
</evidence>
<name>A0A6G9ICF1_9GAMM</name>
<dbReference type="InterPro" id="IPR036873">
    <property type="entry name" value="Rhodanese-like_dom_sf"/>
</dbReference>
<sequence>MQHNPGFEALCEKVRENVKEITIGEVKALMDSNKLPLFIDVREDNEWQNGHLPQAVHLGRGIIERDIETVVPDKNTPMILYCGGGYRSVLSADNLQKMGYTNVISMDGGFRGWKEAGYQLVQEDK</sequence>
<reference evidence="2 3" key="1">
    <citation type="submission" date="2020-03" db="EMBL/GenBank/DDBJ databases">
        <title>Complete genome sequence of Orbus sp. IPMB12 (BCRC 80908).</title>
        <authorList>
            <person name="Lo W.-S."/>
            <person name="Chang T.-H."/>
            <person name="Kuo C.-H."/>
        </authorList>
    </citation>
    <scope>NUCLEOTIDE SEQUENCE [LARGE SCALE GENOMIC DNA]</scope>
    <source>
        <strain evidence="2 3">IPMB12</strain>
    </source>
</reference>
<proteinExistence type="predicted"/>
<dbReference type="PANTHER" id="PTHR44086:SF13">
    <property type="entry name" value="THIOSULFATE SULFURTRANSFERASE PSPE"/>
    <property type="match status" value="1"/>
</dbReference>
<dbReference type="SUPFAM" id="SSF52821">
    <property type="entry name" value="Rhodanese/Cell cycle control phosphatase"/>
    <property type="match status" value="1"/>
</dbReference>
<organism evidence="2 3">
    <name type="scientific">Zophobihabitans entericus</name>
    <dbReference type="NCBI Taxonomy" id="1635327"/>
    <lineage>
        <taxon>Bacteria</taxon>
        <taxon>Pseudomonadati</taxon>
        <taxon>Pseudomonadota</taxon>
        <taxon>Gammaproteobacteria</taxon>
        <taxon>Orbales</taxon>
        <taxon>Orbaceae</taxon>
        <taxon>Zophobihabitans</taxon>
    </lineage>
</organism>
<feature type="domain" description="Rhodanese" evidence="1">
    <location>
        <begin position="32"/>
        <end position="122"/>
    </location>
</feature>
<dbReference type="Proteomes" id="UP000501168">
    <property type="component" value="Chromosome"/>
</dbReference>
<dbReference type="PROSITE" id="PS50206">
    <property type="entry name" value="RHODANESE_3"/>
    <property type="match status" value="1"/>
</dbReference>
<dbReference type="InterPro" id="IPR001763">
    <property type="entry name" value="Rhodanese-like_dom"/>
</dbReference>
<keyword evidence="2" id="KW-0808">Transferase</keyword>
<protein>
    <submittedName>
        <fullName evidence="2">Sulfurtransferase</fullName>
    </submittedName>
</protein>
<dbReference type="KEGG" id="orb:IPMB12_06585"/>
<evidence type="ECO:0000259" key="1">
    <source>
        <dbReference type="PROSITE" id="PS50206"/>
    </source>
</evidence>
<keyword evidence="3" id="KW-1185">Reference proteome</keyword>
<dbReference type="Gene3D" id="3.40.250.10">
    <property type="entry name" value="Rhodanese-like domain"/>
    <property type="match status" value="1"/>
</dbReference>
<dbReference type="FunCoup" id="A0A6G9ICF1">
    <property type="interactions" value="38"/>
</dbReference>
<gene>
    <name evidence="2" type="ORF">IPMB12_06585</name>
</gene>
<dbReference type="RefSeq" id="WP_166916145.1">
    <property type="nucleotide sequence ID" value="NZ_CP050253.1"/>
</dbReference>
<dbReference type="AlphaFoldDB" id="A0A6G9ICF1"/>
<dbReference type="PANTHER" id="PTHR44086">
    <property type="entry name" value="THIOSULFATE SULFURTRANSFERASE RDL2, MITOCHONDRIAL-RELATED"/>
    <property type="match status" value="1"/>
</dbReference>
<dbReference type="InParanoid" id="A0A6G9ICF1"/>
<dbReference type="SMART" id="SM00450">
    <property type="entry name" value="RHOD"/>
    <property type="match status" value="1"/>
</dbReference>
<dbReference type="CDD" id="cd00158">
    <property type="entry name" value="RHOD"/>
    <property type="match status" value="1"/>
</dbReference>
<dbReference type="Pfam" id="PF00581">
    <property type="entry name" value="Rhodanese"/>
    <property type="match status" value="1"/>
</dbReference>
<evidence type="ECO:0000313" key="2">
    <source>
        <dbReference type="EMBL" id="QIQ21384.1"/>
    </source>
</evidence>